<accession>A0A1I7ETK7</accession>
<dbReference type="OrthoDB" id="5704083at2"/>
<dbReference type="NCBIfam" id="TIGR02593">
    <property type="entry name" value="CRISPR_cas5"/>
    <property type="match status" value="1"/>
</dbReference>
<dbReference type="STRING" id="1035707.SAMN05216552_100146"/>
<dbReference type="GO" id="GO:0051607">
    <property type="term" value="P:defense response to virus"/>
    <property type="evidence" value="ECO:0007669"/>
    <property type="project" value="UniProtKB-KW"/>
</dbReference>
<keyword evidence="1" id="KW-0051">Antiviral defense</keyword>
<dbReference type="Pfam" id="PF09704">
    <property type="entry name" value="Cas_Cas5d"/>
    <property type="match status" value="1"/>
</dbReference>
<dbReference type="GO" id="GO:0003723">
    <property type="term" value="F:RNA binding"/>
    <property type="evidence" value="ECO:0007669"/>
    <property type="project" value="InterPro"/>
</dbReference>
<dbReference type="RefSeq" id="WP_093552227.1">
    <property type="nucleotide sequence ID" value="NZ_FPBO01000001.1"/>
</dbReference>
<name>A0A1I7ETK7_9BURK</name>
<dbReference type="EMBL" id="FPBO01000001">
    <property type="protein sequence ID" value="SFU27265.1"/>
    <property type="molecule type" value="Genomic_DNA"/>
</dbReference>
<sequence>METLVFQLYAPLASWGDMAVGEYRPTAEYPSRSALLGLLGAALGIARADEHAQATVSAGYRFAIGVLNQGRLLRDYQTAQVPGRAELKKRAHATRRDELAFAKQDLNTILSSRDYRQDAACLVAVQAGPDAPYALTDLATALQRPKFVLYLGRKSCPPAAPLNPRIMTDELIGAAFAEYQSRLRQQWQQALPRRELPPPPGVQKLVWGDDFGDDDLATIGVARDLTITRKDQPIARQGWQFADRREHIALCVKG</sequence>
<proteinExistence type="predicted"/>
<evidence type="ECO:0000256" key="1">
    <source>
        <dbReference type="ARBA" id="ARBA00023118"/>
    </source>
</evidence>
<evidence type="ECO:0000313" key="2">
    <source>
        <dbReference type="EMBL" id="SFU27265.1"/>
    </source>
</evidence>
<dbReference type="GO" id="GO:0043571">
    <property type="term" value="P:maintenance of CRISPR repeat elements"/>
    <property type="evidence" value="ECO:0007669"/>
    <property type="project" value="InterPro"/>
</dbReference>
<organism evidence="2 3">
    <name type="scientific">Pseudoduganella namucuonensis</name>
    <dbReference type="NCBI Taxonomy" id="1035707"/>
    <lineage>
        <taxon>Bacteria</taxon>
        <taxon>Pseudomonadati</taxon>
        <taxon>Pseudomonadota</taxon>
        <taxon>Betaproteobacteria</taxon>
        <taxon>Burkholderiales</taxon>
        <taxon>Oxalobacteraceae</taxon>
        <taxon>Telluria group</taxon>
        <taxon>Pseudoduganella</taxon>
    </lineage>
</organism>
<reference evidence="3" key="1">
    <citation type="submission" date="2016-10" db="EMBL/GenBank/DDBJ databases">
        <authorList>
            <person name="Varghese N."/>
            <person name="Submissions S."/>
        </authorList>
    </citation>
    <scope>NUCLEOTIDE SEQUENCE [LARGE SCALE GENOMIC DNA]</scope>
    <source>
        <strain evidence="3">CGMCC 1.11014</strain>
    </source>
</reference>
<dbReference type="Gene3D" id="3.30.70.2660">
    <property type="match status" value="1"/>
</dbReference>
<dbReference type="AlphaFoldDB" id="A0A1I7ETK7"/>
<keyword evidence="3" id="KW-1185">Reference proteome</keyword>
<evidence type="ECO:0000313" key="3">
    <source>
        <dbReference type="Proteomes" id="UP000199391"/>
    </source>
</evidence>
<dbReference type="NCBIfam" id="TIGR01868">
    <property type="entry name" value="casD_Cas5e"/>
    <property type="match status" value="1"/>
</dbReference>
<dbReference type="InterPro" id="IPR013422">
    <property type="entry name" value="CRISPR-assoc_prot_Cas5_N"/>
</dbReference>
<dbReference type="InterPro" id="IPR021124">
    <property type="entry name" value="CRISPR-assoc_prot_Cas5"/>
</dbReference>
<protein>
    <submittedName>
        <fullName evidence="2">CRISPR system Cascade subunit CasD</fullName>
    </submittedName>
</protein>
<dbReference type="CDD" id="cd09645">
    <property type="entry name" value="Cas5_I-E"/>
    <property type="match status" value="1"/>
</dbReference>
<gene>
    <name evidence="2" type="ORF">SAMN05216552_100146</name>
</gene>
<dbReference type="Proteomes" id="UP000199391">
    <property type="component" value="Unassembled WGS sequence"/>
</dbReference>
<dbReference type="InterPro" id="IPR010147">
    <property type="entry name" value="CRISPR-assoc_prot_CasD"/>
</dbReference>